<dbReference type="Proteomes" id="UP000300879">
    <property type="component" value="Chromosome"/>
</dbReference>
<feature type="compositionally biased region" description="Basic and acidic residues" evidence="2">
    <location>
        <begin position="129"/>
        <end position="139"/>
    </location>
</feature>
<dbReference type="Pfam" id="PF04519">
    <property type="entry name" value="Bactofilin"/>
    <property type="match status" value="1"/>
</dbReference>
<organism evidence="3 4">
    <name type="scientific">Paenibacillus algicola</name>
    <dbReference type="NCBI Taxonomy" id="2565926"/>
    <lineage>
        <taxon>Bacteria</taxon>
        <taxon>Bacillati</taxon>
        <taxon>Bacillota</taxon>
        <taxon>Bacilli</taxon>
        <taxon>Bacillales</taxon>
        <taxon>Paenibacillaceae</taxon>
        <taxon>Paenibacillus</taxon>
    </lineage>
</organism>
<feature type="compositionally biased region" description="Basic residues" evidence="2">
    <location>
        <begin position="1"/>
        <end position="10"/>
    </location>
</feature>
<dbReference type="AlphaFoldDB" id="A0A4P8XML8"/>
<dbReference type="EMBL" id="CP040396">
    <property type="protein sequence ID" value="QCT04067.1"/>
    <property type="molecule type" value="Genomic_DNA"/>
</dbReference>
<evidence type="ECO:0000313" key="4">
    <source>
        <dbReference type="Proteomes" id="UP000300879"/>
    </source>
</evidence>
<accession>A0A4P8XML8</accession>
<reference evidence="3 4" key="1">
    <citation type="submission" date="2019-05" db="EMBL/GenBank/DDBJ databases">
        <authorList>
            <person name="Chen C."/>
        </authorList>
    </citation>
    <scope>NUCLEOTIDE SEQUENCE [LARGE SCALE GENOMIC DNA]</scope>
    <source>
        <strain evidence="3 4">HB172198</strain>
    </source>
</reference>
<dbReference type="PANTHER" id="PTHR35024:SF4">
    <property type="entry name" value="POLYMER-FORMING CYTOSKELETAL PROTEIN"/>
    <property type="match status" value="1"/>
</dbReference>
<dbReference type="KEGG" id="palo:E6C60_3356"/>
<gene>
    <name evidence="3" type="ORF">E6C60_3356</name>
</gene>
<dbReference type="InterPro" id="IPR007607">
    <property type="entry name" value="BacA/B"/>
</dbReference>
<protein>
    <recommendedName>
        <fullName evidence="5">Cell division protein</fullName>
    </recommendedName>
</protein>
<evidence type="ECO:0008006" key="5">
    <source>
        <dbReference type="Google" id="ProtNLM"/>
    </source>
</evidence>
<feature type="region of interest" description="Disordered" evidence="2">
    <location>
        <begin position="115"/>
        <end position="139"/>
    </location>
</feature>
<feature type="compositionally biased region" description="Polar residues" evidence="2">
    <location>
        <begin position="118"/>
        <end position="127"/>
    </location>
</feature>
<sequence length="139" mass="14653">MMRSRKKSARRSQGPATLISQGSQVEGKLICESDLRIDGQFQGDIESTGEVTIGELAVARSNITAKEVFIAGKVYGDVAAEERLTITRTGQMYGDVVASSLIIMEGGVLNGASRMEHQASSGNSGTASDARHLPQPEAG</sequence>
<feature type="region of interest" description="Disordered" evidence="2">
    <location>
        <begin position="1"/>
        <end position="21"/>
    </location>
</feature>
<proteinExistence type="inferred from homology"/>
<comment type="similarity">
    <text evidence="1">Belongs to the bactofilin family.</text>
</comment>
<name>A0A4P8XML8_9BACL</name>
<evidence type="ECO:0000256" key="2">
    <source>
        <dbReference type="SAM" id="MobiDB-lite"/>
    </source>
</evidence>
<keyword evidence="4" id="KW-1185">Reference proteome</keyword>
<dbReference type="RefSeq" id="WP_233281042.1">
    <property type="nucleotide sequence ID" value="NZ_CP040396.1"/>
</dbReference>
<evidence type="ECO:0000313" key="3">
    <source>
        <dbReference type="EMBL" id="QCT04067.1"/>
    </source>
</evidence>
<evidence type="ECO:0000256" key="1">
    <source>
        <dbReference type="ARBA" id="ARBA00044755"/>
    </source>
</evidence>
<dbReference type="PANTHER" id="PTHR35024">
    <property type="entry name" value="HYPOTHETICAL CYTOSOLIC PROTEIN"/>
    <property type="match status" value="1"/>
</dbReference>